<dbReference type="InterPro" id="IPR006096">
    <property type="entry name" value="Glu/Leu/Phe/Val/Trp_DH_C"/>
</dbReference>
<evidence type="ECO:0000256" key="6">
    <source>
        <dbReference type="PIRSR" id="PIRSR000188-2"/>
    </source>
</evidence>
<evidence type="ECO:0000256" key="4">
    <source>
        <dbReference type="ARBA" id="ARBA00023027"/>
    </source>
</evidence>
<dbReference type="CDD" id="cd01075">
    <property type="entry name" value="NAD_bind_Leu_Phe_Val_DH"/>
    <property type="match status" value="1"/>
</dbReference>
<keyword evidence="3 7" id="KW-0560">Oxidoreductase</keyword>
<keyword evidence="10" id="KW-1185">Reference proteome</keyword>
<dbReference type="InterPro" id="IPR046346">
    <property type="entry name" value="Aminoacid_DH-like_N_sf"/>
</dbReference>
<keyword evidence="4 6" id="KW-0520">NAD</keyword>
<accession>A0A5E4PL21</accession>
<evidence type="ECO:0000256" key="1">
    <source>
        <dbReference type="ARBA" id="ARBA00003868"/>
    </source>
</evidence>
<feature type="active site" description="Proton donor/acceptor" evidence="5">
    <location>
        <position position="105"/>
    </location>
</feature>
<gene>
    <name evidence="9" type="primary">ldh</name>
    <name evidence="9" type="ORF">AQUSIP_22430</name>
</gene>
<evidence type="ECO:0000256" key="5">
    <source>
        <dbReference type="PIRSR" id="PIRSR000188-1"/>
    </source>
</evidence>
<dbReference type="Gene3D" id="3.40.50.10860">
    <property type="entry name" value="Leucine Dehydrogenase, chain A, domain 1"/>
    <property type="match status" value="1"/>
</dbReference>
<dbReference type="AlphaFoldDB" id="A0A5E4PL21"/>
<dbReference type="Pfam" id="PF02812">
    <property type="entry name" value="ELFV_dehydrog_N"/>
    <property type="match status" value="1"/>
</dbReference>
<dbReference type="Proteomes" id="UP000324194">
    <property type="component" value="Chromosome 1"/>
</dbReference>
<dbReference type="SUPFAM" id="SSF53223">
    <property type="entry name" value="Aminoacid dehydrogenase-like, N-terminal domain"/>
    <property type="match status" value="1"/>
</dbReference>
<dbReference type="GO" id="GO:0016639">
    <property type="term" value="F:oxidoreductase activity, acting on the CH-NH2 group of donors, NAD or NADP as acceptor"/>
    <property type="evidence" value="ECO:0007669"/>
    <property type="project" value="InterPro"/>
</dbReference>
<evidence type="ECO:0000256" key="3">
    <source>
        <dbReference type="ARBA" id="ARBA00023002"/>
    </source>
</evidence>
<protein>
    <submittedName>
        <fullName evidence="9">Leucine dehydrogenase</fullName>
    </submittedName>
</protein>
<dbReference type="PRINTS" id="PR00082">
    <property type="entry name" value="GLFDHDRGNASE"/>
</dbReference>
<evidence type="ECO:0000256" key="2">
    <source>
        <dbReference type="ARBA" id="ARBA00006382"/>
    </source>
</evidence>
<dbReference type="Pfam" id="PF00208">
    <property type="entry name" value="ELFV_dehydrog"/>
    <property type="match status" value="2"/>
</dbReference>
<comment type="similarity">
    <text evidence="2 7">Belongs to the Glu/Leu/Phe/Val dehydrogenases family.</text>
</comment>
<feature type="binding site" evidence="6">
    <location>
        <begin position="204"/>
        <end position="209"/>
    </location>
    <ligand>
        <name>NAD(+)</name>
        <dbReference type="ChEBI" id="CHEBI:57540"/>
    </ligand>
</feature>
<dbReference type="SMART" id="SM00839">
    <property type="entry name" value="ELFV_dehydrog"/>
    <property type="match status" value="1"/>
</dbReference>
<dbReference type="EMBL" id="LR699119">
    <property type="protein sequence ID" value="VVC76916.1"/>
    <property type="molecule type" value="Genomic_DNA"/>
</dbReference>
<evidence type="ECO:0000259" key="8">
    <source>
        <dbReference type="SMART" id="SM00839"/>
    </source>
</evidence>
<dbReference type="Gene3D" id="3.40.50.720">
    <property type="entry name" value="NAD(P)-binding Rossmann-like Domain"/>
    <property type="match status" value="1"/>
</dbReference>
<dbReference type="PANTHER" id="PTHR42722:SF1">
    <property type="entry name" value="VALINE DEHYDROGENASE"/>
    <property type="match status" value="1"/>
</dbReference>
<dbReference type="InterPro" id="IPR006095">
    <property type="entry name" value="Glu/Leu/Phe/Val/Trp_DH"/>
</dbReference>
<dbReference type="InterPro" id="IPR006097">
    <property type="entry name" value="Glu/Leu/Phe/Val/Trp_DH_dimer"/>
</dbReference>
<evidence type="ECO:0000256" key="7">
    <source>
        <dbReference type="RuleBase" id="RU004417"/>
    </source>
</evidence>
<sequence>MVDSMSDRPSNSKRYAHPHVRYTVADSLMRYAEFLGYGDIHTKIDEKTGLKAIVAIHNLKRGPAIGGCRMVAYQTIDKAMEDVLRLGYMMSYKAAINNLPHGGAKAVIIKPKVIKDREALFEKFGEFVQELGGRYITAVDSGTSPAEMDIIARRTSFVTCTTASGADSDPSPLTALGVRRAIEAAVKFKLGRDTLDGVHVAIQGAGHVGYYLAQELHALGAKLTMCDINQIALQRCVDEFGVKTCAIDEIYSIDADVFAPCALGAVLNMNTIKTLKAHIVAGSANNQLSHSHYGSLMHERGILYAPDFLINAGGLIHVAVLYGHGDIKKSLEQINNIYDTVYDIYERSSRENVATNQIAEMIARERLR</sequence>
<name>A0A5E4PL21_9COXI</name>
<dbReference type="PIRSF" id="PIRSF000188">
    <property type="entry name" value="Phe_leu_dh"/>
    <property type="match status" value="1"/>
</dbReference>
<keyword evidence="6" id="KW-0547">Nucleotide-binding</keyword>
<proteinExistence type="inferred from homology"/>
<comment type="function">
    <text evidence="1">Catalyzes the reversible oxidative deamination of glutamate to alpha-ketoglutarate and ammonia.</text>
</comment>
<reference evidence="9 10" key="1">
    <citation type="submission" date="2019-08" db="EMBL/GenBank/DDBJ databases">
        <authorList>
            <person name="Guy L."/>
        </authorList>
    </citation>
    <scope>NUCLEOTIDE SEQUENCE [LARGE SCALE GENOMIC DNA]</scope>
    <source>
        <strain evidence="9 10">SGT-108</strain>
    </source>
</reference>
<dbReference type="InterPro" id="IPR016211">
    <property type="entry name" value="Glu/Phe/Leu/Val/Trp_DH_bac/arc"/>
</dbReference>
<dbReference type="GO" id="GO:0006520">
    <property type="term" value="P:amino acid metabolic process"/>
    <property type="evidence" value="ECO:0007669"/>
    <property type="project" value="InterPro"/>
</dbReference>
<dbReference type="GO" id="GO:0000166">
    <property type="term" value="F:nucleotide binding"/>
    <property type="evidence" value="ECO:0007669"/>
    <property type="project" value="UniProtKB-KW"/>
</dbReference>
<evidence type="ECO:0000313" key="9">
    <source>
        <dbReference type="EMBL" id="VVC76916.1"/>
    </source>
</evidence>
<dbReference type="PANTHER" id="PTHR42722">
    <property type="entry name" value="LEUCINE DEHYDROGENASE"/>
    <property type="match status" value="1"/>
</dbReference>
<dbReference type="KEGG" id="asip:AQUSIP_22430"/>
<evidence type="ECO:0000313" key="10">
    <source>
        <dbReference type="Proteomes" id="UP000324194"/>
    </source>
</evidence>
<dbReference type="SUPFAM" id="SSF51735">
    <property type="entry name" value="NAD(P)-binding Rossmann-fold domains"/>
    <property type="match status" value="1"/>
</dbReference>
<organism evidence="9 10">
    <name type="scientific">Aquicella siphonis</name>
    <dbReference type="NCBI Taxonomy" id="254247"/>
    <lineage>
        <taxon>Bacteria</taxon>
        <taxon>Pseudomonadati</taxon>
        <taxon>Pseudomonadota</taxon>
        <taxon>Gammaproteobacteria</taxon>
        <taxon>Legionellales</taxon>
        <taxon>Coxiellaceae</taxon>
        <taxon>Aquicella</taxon>
    </lineage>
</organism>
<feature type="domain" description="Glutamate/phenylalanine/leucine/valine/L-tryptophan dehydrogenase C-terminal" evidence="8">
    <location>
        <begin position="168"/>
        <end position="368"/>
    </location>
</feature>
<dbReference type="InterPro" id="IPR036291">
    <property type="entry name" value="NAD(P)-bd_dom_sf"/>
</dbReference>